<evidence type="ECO:0000256" key="1">
    <source>
        <dbReference type="ARBA" id="ARBA00004886"/>
    </source>
</evidence>
<dbReference type="GO" id="GO:0018189">
    <property type="term" value="P:pyrroloquinoline quinone biosynthetic process"/>
    <property type="evidence" value="ECO:0007669"/>
    <property type="project" value="UniProtKB-UniPathway"/>
</dbReference>
<dbReference type="InterPro" id="IPR041881">
    <property type="entry name" value="PqqD_sf"/>
</dbReference>
<dbReference type="Pfam" id="PF05402">
    <property type="entry name" value="PqqD"/>
    <property type="match status" value="1"/>
</dbReference>
<organism evidence="4 5">
    <name type="scientific">Malikia granosa</name>
    <dbReference type="NCBI Taxonomy" id="263067"/>
    <lineage>
        <taxon>Bacteria</taxon>
        <taxon>Pseudomonadati</taxon>
        <taxon>Pseudomonadota</taxon>
        <taxon>Betaproteobacteria</taxon>
        <taxon>Burkholderiales</taxon>
        <taxon>Comamonadaceae</taxon>
        <taxon>Malikia</taxon>
    </lineage>
</organism>
<comment type="pathway">
    <text evidence="1">Cofactor biosynthesis; pyrroloquinoline quinone biosynthesis.</text>
</comment>
<accession>A0A2S9K100</accession>
<dbReference type="GO" id="GO:0048038">
    <property type="term" value="F:quinone binding"/>
    <property type="evidence" value="ECO:0007669"/>
    <property type="project" value="InterPro"/>
</dbReference>
<dbReference type="RefSeq" id="WP_105749627.1">
    <property type="nucleotide sequence ID" value="NZ_PVLQ01000102.1"/>
</dbReference>
<proteinExistence type="predicted"/>
<dbReference type="AlphaFoldDB" id="A0A2S9K100"/>
<dbReference type="UniPathway" id="UPA00539"/>
<dbReference type="OrthoDB" id="7356791at2"/>
<gene>
    <name evidence="4" type="primary">pqqD</name>
    <name evidence="4" type="ORF">C6P64_16445</name>
</gene>
<comment type="subunit">
    <text evidence="2">Monomer. Interacts with PqqE.</text>
</comment>
<dbReference type="Proteomes" id="UP000238589">
    <property type="component" value="Unassembled WGS sequence"/>
</dbReference>
<reference evidence="4 5" key="1">
    <citation type="submission" date="2018-03" db="EMBL/GenBank/DDBJ databases">
        <title>Comparative genomics illustrates the genes involved in a hyperalkaliphilic mechanisms of Serpentinomonas isolated from highly-alkaline calcium-rich serpentinized springs.</title>
        <authorList>
            <person name="Suzuki S."/>
            <person name="Ishii S."/>
            <person name="Walworth N."/>
            <person name="Bird L."/>
            <person name="Kuenen J.G."/>
            <person name="Nealson K.H."/>
        </authorList>
    </citation>
    <scope>NUCLEOTIDE SEQUENCE [LARGE SCALE GENOMIC DNA]</scope>
    <source>
        <strain evidence="4 5">P1</strain>
    </source>
</reference>
<evidence type="ECO:0000313" key="5">
    <source>
        <dbReference type="Proteomes" id="UP000238589"/>
    </source>
</evidence>
<sequence length="92" mass="10562">MTETLIPALPQCPRLSRLFRLQFERAQDAWVLLYPEGMVQLNQSAAEILRRCDGRRQLDDIVAELQALFQVDGIRPQVVALLQEGQSRGWID</sequence>
<keyword evidence="3" id="KW-0884">PQQ biosynthesis</keyword>
<protein>
    <submittedName>
        <fullName evidence="4">Pyrroloquinoline quinone biosynthesis peptide chaperone PqqD</fullName>
    </submittedName>
</protein>
<dbReference type="NCBIfam" id="TIGR03859">
    <property type="entry name" value="PQQ_PqqD"/>
    <property type="match status" value="1"/>
</dbReference>
<comment type="caution">
    <text evidence="4">The sequence shown here is derived from an EMBL/GenBank/DDBJ whole genome shotgun (WGS) entry which is preliminary data.</text>
</comment>
<evidence type="ECO:0000256" key="2">
    <source>
        <dbReference type="ARBA" id="ARBA00011741"/>
    </source>
</evidence>
<evidence type="ECO:0000256" key="3">
    <source>
        <dbReference type="ARBA" id="ARBA00022905"/>
    </source>
</evidence>
<dbReference type="EMBL" id="PVLQ01000102">
    <property type="protein sequence ID" value="PRD64047.1"/>
    <property type="molecule type" value="Genomic_DNA"/>
</dbReference>
<dbReference type="InterPro" id="IPR022479">
    <property type="entry name" value="PqqD_bac"/>
</dbReference>
<name>A0A2S9K100_9BURK</name>
<keyword evidence="5" id="KW-1185">Reference proteome</keyword>
<evidence type="ECO:0000313" key="4">
    <source>
        <dbReference type="EMBL" id="PRD64047.1"/>
    </source>
</evidence>
<dbReference type="Gene3D" id="1.10.10.1150">
    <property type="entry name" value="Coenzyme PQQ synthesis protein D (PqqD)"/>
    <property type="match status" value="1"/>
</dbReference>
<dbReference type="InterPro" id="IPR008792">
    <property type="entry name" value="PQQD"/>
</dbReference>